<protein>
    <recommendedName>
        <fullName evidence="3 9">4-diphosphocytidyl-2-C-methyl-D-erythritol kinase</fullName>
        <shortName evidence="9">CMK</shortName>
        <ecNumber evidence="2 9">2.7.1.148</ecNumber>
    </recommendedName>
    <alternativeName>
        <fullName evidence="8 9">4-(cytidine-5'-diphospho)-2-C-methyl-D-erythritol kinase</fullName>
    </alternativeName>
</protein>
<keyword evidence="9" id="KW-0414">Isoprene biosynthesis</keyword>
<dbReference type="GO" id="GO:0050515">
    <property type="term" value="F:4-(cytidine 5'-diphospho)-2-C-methyl-D-erythritol kinase activity"/>
    <property type="evidence" value="ECO:0007669"/>
    <property type="project" value="UniProtKB-UniRule"/>
</dbReference>
<dbReference type="PIRSF" id="PIRSF010376">
    <property type="entry name" value="IspE"/>
    <property type="match status" value="1"/>
</dbReference>
<dbReference type="InterPro" id="IPR006204">
    <property type="entry name" value="GHMP_kinase_N_dom"/>
</dbReference>
<feature type="active site" evidence="9">
    <location>
        <position position="139"/>
    </location>
</feature>
<dbReference type="PATRIC" id="fig|1122985.7.peg.388"/>
<keyword evidence="7 9" id="KW-0067">ATP-binding</keyword>
<evidence type="ECO:0000256" key="6">
    <source>
        <dbReference type="ARBA" id="ARBA00022777"/>
    </source>
</evidence>
<keyword evidence="13" id="KW-1185">Reference proteome</keyword>
<feature type="domain" description="GHMP kinase C-terminal" evidence="11">
    <location>
        <begin position="204"/>
        <end position="263"/>
    </location>
</feature>
<dbReference type="AlphaFoldDB" id="A0A069QL53"/>
<organism evidence="12 13">
    <name type="scientific">Hoylesella loescheii DSM 19665 = JCM 12249 = ATCC 15930</name>
    <dbReference type="NCBI Taxonomy" id="1122985"/>
    <lineage>
        <taxon>Bacteria</taxon>
        <taxon>Pseudomonadati</taxon>
        <taxon>Bacteroidota</taxon>
        <taxon>Bacteroidia</taxon>
        <taxon>Bacteroidales</taxon>
        <taxon>Prevotellaceae</taxon>
        <taxon>Hoylesella</taxon>
    </lineage>
</organism>
<keyword evidence="5 9" id="KW-0547">Nucleotide-binding</keyword>
<reference evidence="12 13" key="1">
    <citation type="submission" date="2013-08" db="EMBL/GenBank/DDBJ databases">
        <authorList>
            <person name="Weinstock G."/>
            <person name="Sodergren E."/>
            <person name="Wylie T."/>
            <person name="Fulton L."/>
            <person name="Fulton R."/>
            <person name="Fronick C."/>
            <person name="O'Laughlin M."/>
            <person name="Godfrey J."/>
            <person name="Miner T."/>
            <person name="Herter B."/>
            <person name="Appelbaum E."/>
            <person name="Cordes M."/>
            <person name="Lek S."/>
            <person name="Wollam A."/>
            <person name="Pepin K.H."/>
            <person name="Palsikar V.B."/>
            <person name="Mitreva M."/>
            <person name="Wilson R.K."/>
        </authorList>
    </citation>
    <scope>NUCLEOTIDE SEQUENCE [LARGE SCALE GENOMIC DNA]</scope>
    <source>
        <strain evidence="12 13">ATCC 15930</strain>
    </source>
</reference>
<dbReference type="HAMAP" id="MF_00061">
    <property type="entry name" value="IspE"/>
    <property type="match status" value="1"/>
</dbReference>
<evidence type="ECO:0000256" key="5">
    <source>
        <dbReference type="ARBA" id="ARBA00022741"/>
    </source>
</evidence>
<dbReference type="eggNOG" id="COG1947">
    <property type="taxonomic scope" value="Bacteria"/>
</dbReference>
<evidence type="ECO:0000259" key="10">
    <source>
        <dbReference type="Pfam" id="PF00288"/>
    </source>
</evidence>
<dbReference type="InterPro" id="IPR004424">
    <property type="entry name" value="IspE"/>
</dbReference>
<dbReference type="Gene3D" id="3.30.70.890">
    <property type="entry name" value="GHMP kinase, C-terminal domain"/>
    <property type="match status" value="1"/>
</dbReference>
<dbReference type="EMBL" id="JNGW01000014">
    <property type="protein sequence ID" value="KDR53578.1"/>
    <property type="molecule type" value="Genomic_DNA"/>
</dbReference>
<dbReference type="UniPathway" id="UPA00056">
    <property type="reaction ID" value="UER00094"/>
</dbReference>
<dbReference type="Pfam" id="PF00288">
    <property type="entry name" value="GHMP_kinases_N"/>
    <property type="match status" value="1"/>
</dbReference>
<accession>A0A069QL53</accession>
<dbReference type="PANTHER" id="PTHR43527:SF2">
    <property type="entry name" value="4-DIPHOSPHOCYTIDYL-2-C-METHYL-D-ERYTHRITOL KINASE, CHLOROPLASTIC"/>
    <property type="match status" value="1"/>
</dbReference>
<evidence type="ECO:0000313" key="12">
    <source>
        <dbReference type="EMBL" id="KDR53578.1"/>
    </source>
</evidence>
<dbReference type="PANTHER" id="PTHR43527">
    <property type="entry name" value="4-DIPHOSPHOCYTIDYL-2-C-METHYL-D-ERYTHRITOL KINASE, CHLOROPLASTIC"/>
    <property type="match status" value="1"/>
</dbReference>
<evidence type="ECO:0000256" key="4">
    <source>
        <dbReference type="ARBA" id="ARBA00022679"/>
    </source>
</evidence>
<keyword evidence="6 9" id="KW-0418">Kinase</keyword>
<dbReference type="Pfam" id="PF08544">
    <property type="entry name" value="GHMP_kinases_C"/>
    <property type="match status" value="1"/>
</dbReference>
<evidence type="ECO:0000256" key="7">
    <source>
        <dbReference type="ARBA" id="ARBA00022840"/>
    </source>
</evidence>
<dbReference type="GO" id="GO:0019288">
    <property type="term" value="P:isopentenyl diphosphate biosynthetic process, methylerythritol 4-phosphate pathway"/>
    <property type="evidence" value="ECO:0007669"/>
    <property type="project" value="UniProtKB-UniRule"/>
</dbReference>
<sequence>MITFPCAKINLGLNIVAKRDDGYHDLETVFYPVPLTDALEVKLMDEQFPSEVACDLKVTGNAIAGDEQQNLVCKAYNLLARDFSMPRVHAHLYKRIPSQAGLGGGSSDAAFMIRLLDERFRLNIGNAEMERYAAQLGADCAFFITAEPSFATGKGEILAPVDTPQHNLSGYFLAIVKPPVAVSTADAFKNIVPKKPAKCCRDIVRQPIATWKEELTNDFEQSVFAVYPELGDIKRTLYAQGALYAQMSGSGSSIFGLFKQRPDELEKLFPDAFVYVAQL</sequence>
<dbReference type="GO" id="GO:0016114">
    <property type="term" value="P:terpenoid biosynthetic process"/>
    <property type="evidence" value="ECO:0007669"/>
    <property type="project" value="UniProtKB-UniRule"/>
</dbReference>
<gene>
    <name evidence="9" type="primary">ispE</name>
    <name evidence="12" type="ORF">HMPREF1991_00373</name>
</gene>
<dbReference type="EC" id="2.7.1.148" evidence="2 9"/>
<comment type="caution">
    <text evidence="12">The sequence shown here is derived from an EMBL/GenBank/DDBJ whole genome shotgun (WGS) entry which is preliminary data.</text>
</comment>
<evidence type="ECO:0000256" key="9">
    <source>
        <dbReference type="HAMAP-Rule" id="MF_00061"/>
    </source>
</evidence>
<comment type="similarity">
    <text evidence="1 9">Belongs to the GHMP kinase family. IspE subfamily.</text>
</comment>
<dbReference type="InterPro" id="IPR014721">
    <property type="entry name" value="Ribsml_uS5_D2-typ_fold_subgr"/>
</dbReference>
<comment type="catalytic activity">
    <reaction evidence="9">
        <text>4-CDP-2-C-methyl-D-erythritol + ATP = 4-CDP-2-C-methyl-D-erythritol 2-phosphate + ADP + H(+)</text>
        <dbReference type="Rhea" id="RHEA:18437"/>
        <dbReference type="ChEBI" id="CHEBI:15378"/>
        <dbReference type="ChEBI" id="CHEBI:30616"/>
        <dbReference type="ChEBI" id="CHEBI:57823"/>
        <dbReference type="ChEBI" id="CHEBI:57919"/>
        <dbReference type="ChEBI" id="CHEBI:456216"/>
        <dbReference type="EC" id="2.7.1.148"/>
    </reaction>
</comment>
<comment type="function">
    <text evidence="9">Catalyzes the phosphorylation of the position 2 hydroxy group of 4-diphosphocytidyl-2C-methyl-D-erythritol.</text>
</comment>
<proteinExistence type="inferred from homology"/>
<dbReference type="SUPFAM" id="SSF54211">
    <property type="entry name" value="Ribosomal protein S5 domain 2-like"/>
    <property type="match status" value="1"/>
</dbReference>
<dbReference type="InterPro" id="IPR013750">
    <property type="entry name" value="GHMP_kinase_C_dom"/>
</dbReference>
<dbReference type="InterPro" id="IPR020568">
    <property type="entry name" value="Ribosomal_Su5_D2-typ_SF"/>
</dbReference>
<dbReference type="Proteomes" id="UP000027442">
    <property type="component" value="Unassembled WGS sequence"/>
</dbReference>
<evidence type="ECO:0000256" key="2">
    <source>
        <dbReference type="ARBA" id="ARBA00012052"/>
    </source>
</evidence>
<dbReference type="GO" id="GO:0005524">
    <property type="term" value="F:ATP binding"/>
    <property type="evidence" value="ECO:0007669"/>
    <property type="project" value="UniProtKB-UniRule"/>
</dbReference>
<dbReference type="SUPFAM" id="SSF55060">
    <property type="entry name" value="GHMP Kinase, C-terminal domain"/>
    <property type="match status" value="1"/>
</dbReference>
<dbReference type="NCBIfam" id="TIGR00154">
    <property type="entry name" value="ispE"/>
    <property type="match status" value="1"/>
</dbReference>
<evidence type="ECO:0000256" key="3">
    <source>
        <dbReference type="ARBA" id="ARBA00017473"/>
    </source>
</evidence>
<feature type="domain" description="GHMP kinase N-terminal" evidence="10">
    <location>
        <begin position="70"/>
        <end position="144"/>
    </location>
</feature>
<evidence type="ECO:0000256" key="8">
    <source>
        <dbReference type="ARBA" id="ARBA00032554"/>
    </source>
</evidence>
<comment type="pathway">
    <text evidence="9">Isoprenoid biosynthesis; isopentenyl diphosphate biosynthesis via DXP pathway; isopentenyl diphosphate from 1-deoxy-D-xylulose 5-phosphate: step 3/6.</text>
</comment>
<dbReference type="InterPro" id="IPR036554">
    <property type="entry name" value="GHMP_kinase_C_sf"/>
</dbReference>
<name>A0A069QL53_HOYLO</name>
<dbReference type="HOGENOM" id="CLU_053057_1_1_10"/>
<evidence type="ECO:0000256" key="1">
    <source>
        <dbReference type="ARBA" id="ARBA00009684"/>
    </source>
</evidence>
<feature type="binding site" evidence="9">
    <location>
        <begin position="97"/>
        <end position="107"/>
    </location>
    <ligand>
        <name>ATP</name>
        <dbReference type="ChEBI" id="CHEBI:30616"/>
    </ligand>
</feature>
<evidence type="ECO:0000259" key="11">
    <source>
        <dbReference type="Pfam" id="PF08544"/>
    </source>
</evidence>
<keyword evidence="4 9" id="KW-0808">Transferase</keyword>
<dbReference type="Gene3D" id="3.30.230.10">
    <property type="match status" value="1"/>
</dbReference>
<dbReference type="RefSeq" id="WP_018966319.1">
    <property type="nucleotide sequence ID" value="NZ_KB899210.1"/>
</dbReference>
<feature type="active site" evidence="9">
    <location>
        <position position="8"/>
    </location>
</feature>
<evidence type="ECO:0000313" key="13">
    <source>
        <dbReference type="Proteomes" id="UP000027442"/>
    </source>
</evidence>